<dbReference type="RefSeq" id="WP_275279522.1">
    <property type="nucleotide sequence ID" value="NZ_CP119108.1"/>
</dbReference>
<sequence length="120" mass="12938">MDDAHREEFRALLTARAEEIAQTTAALDEDLDALATARGQDTADDEHDPEGVTLSAEWSRIAGLRAEQMRERDAVAAAQTRWDAGTYGICAGCGRPIPIGRLRVRPMATLCVACAERAGV</sequence>
<dbReference type="PANTHER" id="PTHR33823">
    <property type="entry name" value="RNA POLYMERASE-BINDING TRANSCRIPTION FACTOR DKSA-RELATED"/>
    <property type="match status" value="1"/>
</dbReference>
<reference evidence="7 8" key="1">
    <citation type="submission" date="2023-03" db="EMBL/GenBank/DDBJ databases">
        <title>Genome sequence of Microbacterium sp. KACC 23027.</title>
        <authorList>
            <person name="Kim S."/>
            <person name="Heo J."/>
            <person name="Kwon S.-W."/>
        </authorList>
    </citation>
    <scope>NUCLEOTIDE SEQUENCE [LARGE SCALE GENOMIC DNA]</scope>
    <source>
        <strain evidence="7 8">KACC 23027</strain>
    </source>
</reference>
<evidence type="ECO:0000256" key="2">
    <source>
        <dbReference type="ARBA" id="ARBA00022771"/>
    </source>
</evidence>
<dbReference type="SUPFAM" id="SSF57716">
    <property type="entry name" value="Glucocorticoid receptor-like (DNA-binding domain)"/>
    <property type="match status" value="1"/>
</dbReference>
<evidence type="ECO:0000256" key="3">
    <source>
        <dbReference type="ARBA" id="ARBA00022833"/>
    </source>
</evidence>
<feature type="domain" description="Zinc finger DksA/TraR C4-type" evidence="6">
    <location>
        <begin position="85"/>
        <end position="117"/>
    </location>
</feature>
<evidence type="ECO:0000259" key="6">
    <source>
        <dbReference type="Pfam" id="PF01258"/>
    </source>
</evidence>
<evidence type="ECO:0000256" key="4">
    <source>
        <dbReference type="PROSITE-ProRule" id="PRU00510"/>
    </source>
</evidence>
<keyword evidence="1" id="KW-0479">Metal-binding</keyword>
<organism evidence="7 8">
    <name type="scientific">Microbacterium horticulturae</name>
    <dbReference type="NCBI Taxonomy" id="3028316"/>
    <lineage>
        <taxon>Bacteria</taxon>
        <taxon>Bacillati</taxon>
        <taxon>Actinomycetota</taxon>
        <taxon>Actinomycetes</taxon>
        <taxon>Micrococcales</taxon>
        <taxon>Microbacteriaceae</taxon>
        <taxon>Microbacterium</taxon>
    </lineage>
</organism>
<feature type="region of interest" description="Disordered" evidence="5">
    <location>
        <begin position="32"/>
        <end position="54"/>
    </location>
</feature>
<evidence type="ECO:0000313" key="8">
    <source>
        <dbReference type="Proteomes" id="UP001214553"/>
    </source>
</evidence>
<dbReference type="Pfam" id="PF01258">
    <property type="entry name" value="zf-dskA_traR"/>
    <property type="match status" value="1"/>
</dbReference>
<dbReference type="PROSITE" id="PS51128">
    <property type="entry name" value="ZF_DKSA_2"/>
    <property type="match status" value="1"/>
</dbReference>
<dbReference type="PANTHER" id="PTHR33823:SF2">
    <property type="entry name" value="RNA POLYMERASE-BINDING TRANSCRIPTION FACTOR DKSA"/>
    <property type="match status" value="1"/>
</dbReference>
<dbReference type="Proteomes" id="UP001214553">
    <property type="component" value="Chromosome"/>
</dbReference>
<gene>
    <name evidence="7" type="ORF">PU630_06460</name>
</gene>
<dbReference type="InterPro" id="IPR000962">
    <property type="entry name" value="Znf_DskA_TraR"/>
</dbReference>
<keyword evidence="2" id="KW-0863">Zinc-finger</keyword>
<dbReference type="EMBL" id="CP119108">
    <property type="protein sequence ID" value="WEG10191.1"/>
    <property type="molecule type" value="Genomic_DNA"/>
</dbReference>
<evidence type="ECO:0000256" key="1">
    <source>
        <dbReference type="ARBA" id="ARBA00022723"/>
    </source>
</evidence>
<evidence type="ECO:0000256" key="5">
    <source>
        <dbReference type="SAM" id="MobiDB-lite"/>
    </source>
</evidence>
<accession>A0ABY8C164</accession>
<keyword evidence="3" id="KW-0862">Zinc</keyword>
<proteinExistence type="predicted"/>
<evidence type="ECO:0000313" key="7">
    <source>
        <dbReference type="EMBL" id="WEG10191.1"/>
    </source>
</evidence>
<protein>
    <submittedName>
        <fullName evidence="7">TraR/DksA C4-type zinc finger protein</fullName>
    </submittedName>
</protein>
<dbReference type="Gene3D" id="1.20.120.910">
    <property type="entry name" value="DksA, coiled-coil domain"/>
    <property type="match status" value="1"/>
</dbReference>
<keyword evidence="8" id="KW-1185">Reference proteome</keyword>
<name>A0ABY8C164_9MICO</name>
<feature type="zinc finger region" description="dksA C4-type" evidence="4">
    <location>
        <begin position="90"/>
        <end position="114"/>
    </location>
</feature>